<organism evidence="2 3">
    <name type="scientific">Portunus trituberculatus</name>
    <name type="common">Swimming crab</name>
    <name type="synonym">Neptunus trituberculatus</name>
    <dbReference type="NCBI Taxonomy" id="210409"/>
    <lineage>
        <taxon>Eukaryota</taxon>
        <taxon>Metazoa</taxon>
        <taxon>Ecdysozoa</taxon>
        <taxon>Arthropoda</taxon>
        <taxon>Crustacea</taxon>
        <taxon>Multicrustacea</taxon>
        <taxon>Malacostraca</taxon>
        <taxon>Eumalacostraca</taxon>
        <taxon>Eucarida</taxon>
        <taxon>Decapoda</taxon>
        <taxon>Pleocyemata</taxon>
        <taxon>Brachyura</taxon>
        <taxon>Eubrachyura</taxon>
        <taxon>Portunoidea</taxon>
        <taxon>Portunidae</taxon>
        <taxon>Portuninae</taxon>
        <taxon>Portunus</taxon>
    </lineage>
</organism>
<name>A0A5B7IMA3_PORTR</name>
<protein>
    <submittedName>
        <fullName evidence="2">Uncharacterized protein</fullName>
    </submittedName>
</protein>
<feature type="compositionally biased region" description="Polar residues" evidence="1">
    <location>
        <begin position="46"/>
        <end position="60"/>
    </location>
</feature>
<evidence type="ECO:0000313" key="2">
    <source>
        <dbReference type="EMBL" id="MPC82817.1"/>
    </source>
</evidence>
<dbReference type="Proteomes" id="UP000324222">
    <property type="component" value="Unassembled WGS sequence"/>
</dbReference>
<comment type="caution">
    <text evidence="2">The sequence shown here is derived from an EMBL/GenBank/DDBJ whole genome shotgun (WGS) entry which is preliminary data.</text>
</comment>
<reference evidence="2 3" key="1">
    <citation type="submission" date="2019-05" db="EMBL/GenBank/DDBJ databases">
        <title>Another draft genome of Portunus trituberculatus and its Hox gene families provides insights of decapod evolution.</title>
        <authorList>
            <person name="Jeong J.-H."/>
            <person name="Song I."/>
            <person name="Kim S."/>
            <person name="Choi T."/>
            <person name="Kim D."/>
            <person name="Ryu S."/>
            <person name="Kim W."/>
        </authorList>
    </citation>
    <scope>NUCLEOTIDE SEQUENCE [LARGE SCALE GENOMIC DNA]</scope>
    <source>
        <tissue evidence="2">Muscle</tissue>
    </source>
</reference>
<keyword evidence="3" id="KW-1185">Reference proteome</keyword>
<feature type="region of interest" description="Disordered" evidence="1">
    <location>
        <begin position="36"/>
        <end position="66"/>
    </location>
</feature>
<proteinExistence type="predicted"/>
<evidence type="ECO:0000313" key="3">
    <source>
        <dbReference type="Proteomes" id="UP000324222"/>
    </source>
</evidence>
<evidence type="ECO:0000256" key="1">
    <source>
        <dbReference type="SAM" id="MobiDB-lite"/>
    </source>
</evidence>
<gene>
    <name evidence="2" type="ORF">E2C01_077502</name>
</gene>
<accession>A0A5B7IMA3</accession>
<dbReference type="EMBL" id="VSRR010060832">
    <property type="protein sequence ID" value="MPC82817.1"/>
    <property type="molecule type" value="Genomic_DNA"/>
</dbReference>
<sequence length="91" mass="9341">MCLVLACPPACLPACSPASAPLVTAASALLVTSIEAGRRQPKSHTARSQSFNPSPRNCGSRSERPGCQSAHLIGWKISSALTVAAARGKGR</sequence>
<dbReference type="AlphaFoldDB" id="A0A5B7IMA3"/>